<evidence type="ECO:0000313" key="11">
    <source>
        <dbReference type="Proteomes" id="UP000594262"/>
    </source>
</evidence>
<sequence length="1752" mass="198405">MDNSIEVFNCPLCSFCETGLDRLVKHIRQHIKPEPRPISQLDVVTTDDSPILPRDQEESNQHKENRLDGYITNLSSKENPHPPLTNLFSSTGNDEDEEMPSPKIGEVQSLTEPKKPDSIPSSEFQHSKPPPAQQPHIQLTALPNDLPSPHMLNAEVQPMLHPIQISPPGVQPQPAMPPHSAMMYIRKESSKYVKLHPNYTHAPQYKPFVHAEQYIPIAPAKPGNYQDGKVVPMEIHEAYHRPPPPQANHQYPAQQHHQRGKPGPRPMEIHTAYQVQPNYHPPPQQHYASHQRPPKGHPHHHQQPVFQTQLQTRVETAQQSIPMPHVGFPNNGQMYISPEQLMKMTGNPASLDQLAGMLVIPLKKTAEVAIQTDPVEFNAPTKKKEKSEISSSVQTDLKMQFITEASRYAPETIFGQIRSLDSLFECLICADEFAGNAQLQDHMRATHQHVCENCFHASNSIQEHNAHISECGKYDGEMLCMDCNNCFSSVKKLNQHRIKVHNVRMPFRCGVCNQPFESHPAVMEHMATHDNNAPEFKCRYCTKVFHNAEALNKHFQRHKEVDVEHQCRFCGKSFKTDAFLKDHIGTAHVIRDEIEQVPQPPRVSFRNNQASVSRSQQSTGSGVPTTVSSNTNRKYFLCRYCDLAFKNKELLSRHVKQCSKNGGSDVTTYVCDVCKEFFPTDDARKLHLKNDHRRQNGYRCPKCSKVYRTWTRLKFHTKQQHLKKNCPDCSAVFTKEHVLRKHREDVHGKSTAEEGDRIYKCSDCNLTLYTLTDLTMHRRTVHPDRKSKTSSAAEFSSNATMLSFIDNQSNNISSTMEEASNKSHPTPPLTVIKPKKEPPVNHALNANGLDKPYQCERCNSTFDSEKRLKNHLGLTHGERPFLCELCNKRFQYSSQIVWHMKNHQNRPAGSLTKTAGKLWKPKNFHGKIKSKLPFVCQFCGAAFKAEKLLKNHKGVAHKIKLFTCYICSSKHGHSTELIWHIRTCKAKFARDNPGAALPEELPEEEGTNASQEDEAYEKPMEENGDFAPDPYTQNAMEEEEEEMDLHSTNIQLSKDEADELLQNDPEYDHGRGEYTCPLCKKTTKSITGMKTHYGRVHGIWAKESSHKYPNGHKITIWPCRNCDQEFNTFESIQAHCLEEHGLTVSKEDIDFETRQEFVETKTPSTNSKIIQGLYTCQTCGVSFDNSKSIRVHTFKKHGIILNDVTLKECRNDSDTPSPAKNANETTPVSFIKDEGIASMVTSNTEVKPPEDELRYKCPNCVSQFRSTKALRVHSYKRHNIILSKNEMSESKIWVTPLTQEYNRAPNQPTKGHDLVDAPSPCDRCGRVFGNYRALFTHYRQAHRITEPNHVFVPRKPSRTELSIQNNDETKENQASKSPEIIGDRSKVKQYPEEAASVDCPKCGRTFTNHKSFVAHLYSAHKVSKDQYCLYWPNGIPVLPRESSTCPTCNKECLDERAMRIHMFKAHGTHYRDYCNDLNSNKSDSLGSPEGLVTMVNETSFVGMDVSNEHLDLTCYVCSKVLKNRKALQSHEFGEHGIRWEGGQRLFPEEASGIKSEFSMIGNGSLHSTSPVSKVSTPNSGADNKPFVCSICEASYHNRRAMTTHLCRVHKYKKEDVKAYFAESYAEEGLSMSPFVDNINSLSPTEAKGVNGVDHNDDVMIPKDDVIDDDDKSEDGGFVIDESDKMMVENDEDIVHILPRDVGDDYGGDNLYNGDNVHNGLNENDGDNDIPVVVPSSAEKSVLNGNARPIAIA</sequence>
<keyword evidence="3" id="KW-0677">Repeat</keyword>
<keyword evidence="2" id="KW-0479">Metal-binding</keyword>
<dbReference type="GO" id="GO:0005634">
    <property type="term" value="C:nucleus"/>
    <property type="evidence" value="ECO:0007669"/>
    <property type="project" value="UniProtKB-SubCell"/>
</dbReference>
<feature type="compositionally biased region" description="Acidic residues" evidence="8">
    <location>
        <begin position="1000"/>
        <end position="1015"/>
    </location>
</feature>
<feature type="region of interest" description="Disordered" evidence="8">
    <location>
        <begin position="995"/>
        <end position="1031"/>
    </location>
</feature>
<feature type="domain" description="C2H2-type" evidence="9">
    <location>
        <begin position="565"/>
        <end position="593"/>
    </location>
</feature>
<feature type="domain" description="C2H2-type" evidence="9">
    <location>
        <begin position="881"/>
        <end position="908"/>
    </location>
</feature>
<evidence type="ECO:0000256" key="6">
    <source>
        <dbReference type="ARBA" id="ARBA00023242"/>
    </source>
</evidence>
<evidence type="ECO:0000259" key="9">
    <source>
        <dbReference type="PROSITE" id="PS50157"/>
    </source>
</evidence>
<feature type="compositionally biased region" description="Polar residues" evidence="8">
    <location>
        <begin position="814"/>
        <end position="824"/>
    </location>
</feature>
<dbReference type="SUPFAM" id="SSF57667">
    <property type="entry name" value="beta-beta-alpha zinc fingers"/>
    <property type="match status" value="7"/>
</dbReference>
<feature type="domain" description="C2H2-type" evidence="9">
    <location>
        <begin position="934"/>
        <end position="957"/>
    </location>
</feature>
<dbReference type="Proteomes" id="UP000594262">
    <property type="component" value="Unplaced"/>
</dbReference>
<feature type="domain" description="C2H2-type" evidence="9">
    <location>
        <begin position="1319"/>
        <end position="1347"/>
    </location>
</feature>
<feature type="domain" description="C2H2-type" evidence="9">
    <location>
        <begin position="8"/>
        <end position="35"/>
    </location>
</feature>
<dbReference type="PROSITE" id="PS50157">
    <property type="entry name" value="ZINC_FINGER_C2H2_2"/>
    <property type="match status" value="16"/>
</dbReference>
<feature type="domain" description="C2H2-type" evidence="9">
    <location>
        <begin position="1174"/>
        <end position="1197"/>
    </location>
</feature>
<feature type="domain" description="C2H2-type" evidence="9">
    <location>
        <begin position="698"/>
        <end position="726"/>
    </location>
</feature>
<feature type="region of interest" description="Disordered" evidence="8">
    <location>
        <begin position="1648"/>
        <end position="1677"/>
    </location>
</feature>
<feature type="region of interest" description="Disordered" evidence="8">
    <location>
        <begin position="1355"/>
        <end position="1387"/>
    </location>
</feature>
<dbReference type="GO" id="GO:0008270">
    <property type="term" value="F:zinc ion binding"/>
    <property type="evidence" value="ECO:0007669"/>
    <property type="project" value="UniProtKB-KW"/>
</dbReference>
<keyword evidence="5" id="KW-0862">Zinc</keyword>
<feature type="domain" description="C2H2-type" evidence="9">
    <location>
        <begin position="536"/>
        <end position="558"/>
    </location>
</feature>
<feature type="compositionally biased region" description="Basic and acidic residues" evidence="8">
    <location>
        <begin position="54"/>
        <end position="67"/>
    </location>
</feature>
<dbReference type="PANTHER" id="PTHR24406">
    <property type="entry name" value="TRANSCRIPTIONAL REPRESSOR CTCFL-RELATED"/>
    <property type="match status" value="1"/>
</dbReference>
<dbReference type="RefSeq" id="XP_066927590.1">
    <property type="nucleotide sequence ID" value="XM_067071489.1"/>
</dbReference>
<dbReference type="Pfam" id="PF00096">
    <property type="entry name" value="zf-C2H2"/>
    <property type="match status" value="1"/>
</dbReference>
<organism evidence="10 11">
    <name type="scientific">Clytia hemisphaerica</name>
    <dbReference type="NCBI Taxonomy" id="252671"/>
    <lineage>
        <taxon>Eukaryota</taxon>
        <taxon>Metazoa</taxon>
        <taxon>Cnidaria</taxon>
        <taxon>Hydrozoa</taxon>
        <taxon>Hydroidolina</taxon>
        <taxon>Leptothecata</taxon>
        <taxon>Obeliida</taxon>
        <taxon>Clytiidae</taxon>
        <taxon>Clytia</taxon>
    </lineage>
</organism>
<dbReference type="FunFam" id="3.30.160.60:FF:000446">
    <property type="entry name" value="Zinc finger protein"/>
    <property type="match status" value="1"/>
</dbReference>
<dbReference type="InterPro" id="IPR036236">
    <property type="entry name" value="Znf_C2H2_sf"/>
</dbReference>
<dbReference type="Pfam" id="PF12874">
    <property type="entry name" value="zf-met"/>
    <property type="match status" value="1"/>
</dbReference>
<evidence type="ECO:0000256" key="3">
    <source>
        <dbReference type="ARBA" id="ARBA00022737"/>
    </source>
</evidence>
<feature type="domain" description="C2H2-type" evidence="9">
    <location>
        <begin position="724"/>
        <end position="752"/>
    </location>
</feature>
<name>A0A7M5X2J3_9CNID</name>
<feature type="domain" description="C2H2-type" evidence="9">
    <location>
        <begin position="1586"/>
        <end position="1614"/>
    </location>
</feature>
<evidence type="ECO:0000256" key="1">
    <source>
        <dbReference type="ARBA" id="ARBA00004123"/>
    </source>
</evidence>
<dbReference type="InterPro" id="IPR013087">
    <property type="entry name" value="Znf_C2H2_type"/>
</dbReference>
<feature type="domain" description="C2H2-type" evidence="9">
    <location>
        <begin position="1397"/>
        <end position="1425"/>
    </location>
</feature>
<dbReference type="Gene3D" id="3.30.160.60">
    <property type="entry name" value="Classic Zinc Finger"/>
    <property type="match status" value="11"/>
</dbReference>
<feature type="region of interest" description="Disordered" evidence="8">
    <location>
        <begin position="38"/>
        <end position="136"/>
    </location>
</feature>
<evidence type="ECO:0000313" key="10">
    <source>
        <dbReference type="EnsemblMetazoa" id="CLYHEMP016544.1"/>
    </source>
</evidence>
<accession>A0A7M5X2J3</accession>
<dbReference type="InterPro" id="IPR050888">
    <property type="entry name" value="ZnF_C2H2-type_TF"/>
</dbReference>
<protein>
    <recommendedName>
        <fullName evidence="9">C2H2-type domain-containing protein</fullName>
    </recommendedName>
</protein>
<keyword evidence="6" id="KW-0539">Nucleus</keyword>
<feature type="compositionally biased region" description="Polar residues" evidence="8">
    <location>
        <begin position="605"/>
        <end position="617"/>
    </location>
</feature>
<feature type="domain" description="C2H2-type" evidence="9">
    <location>
        <begin position="478"/>
        <end position="506"/>
    </location>
</feature>
<feature type="compositionally biased region" description="Basic residues" evidence="8">
    <location>
        <begin position="292"/>
        <end position="302"/>
    </location>
</feature>
<feature type="region of interest" description="Disordered" evidence="8">
    <location>
        <begin position="598"/>
        <end position="626"/>
    </location>
</feature>
<proteinExistence type="predicted"/>
<keyword evidence="4 7" id="KW-0863">Zinc-finger</keyword>
<feature type="region of interest" description="Disordered" evidence="8">
    <location>
        <begin position="814"/>
        <end position="838"/>
    </location>
</feature>
<dbReference type="GeneID" id="136815051"/>
<dbReference type="Pfam" id="PF13912">
    <property type="entry name" value="zf-C2H2_6"/>
    <property type="match status" value="2"/>
</dbReference>
<feature type="domain" description="C2H2-type" evidence="9">
    <location>
        <begin position="507"/>
        <end position="534"/>
    </location>
</feature>
<feature type="domain" description="C2H2-type" evidence="9">
    <location>
        <begin position="853"/>
        <end position="880"/>
    </location>
</feature>
<feature type="domain" description="C2H2-type" evidence="9">
    <location>
        <begin position="759"/>
        <end position="787"/>
    </location>
</feature>
<feature type="region of interest" description="Disordered" evidence="8">
    <location>
        <begin position="241"/>
        <end position="304"/>
    </location>
</feature>
<reference evidence="10" key="1">
    <citation type="submission" date="2021-01" db="UniProtKB">
        <authorList>
            <consortium name="EnsemblMetazoa"/>
        </authorList>
    </citation>
    <scope>IDENTIFICATION</scope>
</reference>
<dbReference type="SMART" id="SM00355">
    <property type="entry name" value="ZnF_C2H2"/>
    <property type="match status" value="23"/>
</dbReference>
<evidence type="ECO:0000256" key="5">
    <source>
        <dbReference type="ARBA" id="ARBA00022833"/>
    </source>
</evidence>
<evidence type="ECO:0000256" key="2">
    <source>
        <dbReference type="ARBA" id="ARBA00022723"/>
    </source>
</evidence>
<feature type="domain" description="C2H2-type" evidence="9">
    <location>
        <begin position="424"/>
        <end position="447"/>
    </location>
</feature>
<dbReference type="PROSITE" id="PS00028">
    <property type="entry name" value="ZINC_FINGER_C2H2_1"/>
    <property type="match status" value="19"/>
</dbReference>
<dbReference type="EnsemblMetazoa" id="CLYHEMT016544.1">
    <property type="protein sequence ID" value="CLYHEMP016544.1"/>
    <property type="gene ID" value="CLYHEMG016544"/>
</dbReference>
<evidence type="ECO:0000256" key="8">
    <source>
        <dbReference type="SAM" id="MobiDB-lite"/>
    </source>
</evidence>
<dbReference type="OrthoDB" id="3535323at2759"/>
<comment type="subcellular location">
    <subcellularLocation>
        <location evidence="1">Nucleus</location>
    </subcellularLocation>
</comment>
<evidence type="ECO:0000256" key="4">
    <source>
        <dbReference type="ARBA" id="ARBA00022771"/>
    </source>
</evidence>
<evidence type="ECO:0000256" key="7">
    <source>
        <dbReference type="PROSITE-ProRule" id="PRU00042"/>
    </source>
</evidence>
<feature type="compositionally biased region" description="Basic and acidic residues" evidence="8">
    <location>
        <begin position="1653"/>
        <end position="1664"/>
    </location>
</feature>
<keyword evidence="11" id="KW-1185">Reference proteome</keyword>